<reference evidence="5" key="1">
    <citation type="submission" date="2020-10" db="EMBL/GenBank/DDBJ databases">
        <authorList>
            <person name="Gilroy R."/>
        </authorList>
    </citation>
    <scope>NUCLEOTIDE SEQUENCE</scope>
    <source>
        <strain evidence="5">CHK195-11698</strain>
    </source>
</reference>
<keyword evidence="1" id="KW-0813">Transport</keyword>
<comment type="caution">
    <text evidence="5">The sequence shown here is derived from an EMBL/GenBank/DDBJ whole genome shotgun (WGS) entry which is preliminary data.</text>
</comment>
<dbReference type="Proteomes" id="UP000824175">
    <property type="component" value="Unassembled WGS sequence"/>
</dbReference>
<dbReference type="InterPro" id="IPR003593">
    <property type="entry name" value="AAA+_ATPase"/>
</dbReference>
<organism evidence="5 6">
    <name type="scientific">Candidatus Fimiplasma intestinipullorum</name>
    <dbReference type="NCBI Taxonomy" id="2840825"/>
    <lineage>
        <taxon>Bacteria</taxon>
        <taxon>Bacillati</taxon>
        <taxon>Bacillota</taxon>
        <taxon>Clostridia</taxon>
        <taxon>Eubacteriales</taxon>
        <taxon>Candidatus Fimiplasma</taxon>
    </lineage>
</organism>
<gene>
    <name evidence="5" type="ORF">IAD15_04150</name>
</gene>
<dbReference type="PROSITE" id="PS00211">
    <property type="entry name" value="ABC_TRANSPORTER_1"/>
    <property type="match status" value="1"/>
</dbReference>
<dbReference type="SUPFAM" id="SSF52540">
    <property type="entry name" value="P-loop containing nucleoside triphosphate hydrolases"/>
    <property type="match status" value="1"/>
</dbReference>
<dbReference type="GO" id="GO:0016887">
    <property type="term" value="F:ATP hydrolysis activity"/>
    <property type="evidence" value="ECO:0007669"/>
    <property type="project" value="InterPro"/>
</dbReference>
<dbReference type="GO" id="GO:0005524">
    <property type="term" value="F:ATP binding"/>
    <property type="evidence" value="ECO:0007669"/>
    <property type="project" value="UniProtKB-KW"/>
</dbReference>
<proteinExistence type="predicted"/>
<reference evidence="5" key="2">
    <citation type="journal article" date="2021" name="PeerJ">
        <title>Extensive microbial diversity within the chicken gut microbiome revealed by metagenomics and culture.</title>
        <authorList>
            <person name="Gilroy R."/>
            <person name="Ravi A."/>
            <person name="Getino M."/>
            <person name="Pursley I."/>
            <person name="Horton D.L."/>
            <person name="Alikhan N.F."/>
            <person name="Baker D."/>
            <person name="Gharbi K."/>
            <person name="Hall N."/>
            <person name="Watson M."/>
            <person name="Adriaenssens E.M."/>
            <person name="Foster-Nyarko E."/>
            <person name="Jarju S."/>
            <person name="Secka A."/>
            <person name="Antonio M."/>
            <person name="Oren A."/>
            <person name="Chaudhuri R.R."/>
            <person name="La Ragione R."/>
            <person name="Hildebrand F."/>
            <person name="Pallen M.J."/>
        </authorList>
    </citation>
    <scope>NUCLEOTIDE SEQUENCE</scope>
    <source>
        <strain evidence="5">CHK195-11698</strain>
    </source>
</reference>
<accession>A0A9D1L0U0</accession>
<dbReference type="InterPro" id="IPR017871">
    <property type="entry name" value="ABC_transporter-like_CS"/>
</dbReference>
<evidence type="ECO:0000313" key="6">
    <source>
        <dbReference type="Proteomes" id="UP000824175"/>
    </source>
</evidence>
<evidence type="ECO:0000256" key="2">
    <source>
        <dbReference type="ARBA" id="ARBA00022741"/>
    </source>
</evidence>
<dbReference type="PANTHER" id="PTHR42939">
    <property type="entry name" value="ABC TRANSPORTER ATP-BINDING PROTEIN ALBC-RELATED"/>
    <property type="match status" value="1"/>
</dbReference>
<evidence type="ECO:0000256" key="3">
    <source>
        <dbReference type="ARBA" id="ARBA00022840"/>
    </source>
</evidence>
<dbReference type="CDD" id="cd03230">
    <property type="entry name" value="ABC_DR_subfamily_A"/>
    <property type="match status" value="1"/>
</dbReference>
<keyword evidence="2" id="KW-0547">Nucleotide-binding</keyword>
<dbReference type="PROSITE" id="PS50893">
    <property type="entry name" value="ABC_TRANSPORTER_2"/>
    <property type="match status" value="1"/>
</dbReference>
<evidence type="ECO:0000259" key="4">
    <source>
        <dbReference type="PROSITE" id="PS50893"/>
    </source>
</evidence>
<dbReference type="PANTHER" id="PTHR42939:SF1">
    <property type="entry name" value="ABC TRANSPORTER ATP-BINDING PROTEIN ALBC-RELATED"/>
    <property type="match status" value="1"/>
</dbReference>
<dbReference type="InterPro" id="IPR051782">
    <property type="entry name" value="ABC_Transporter_VariousFunc"/>
</dbReference>
<dbReference type="InterPro" id="IPR027417">
    <property type="entry name" value="P-loop_NTPase"/>
</dbReference>
<dbReference type="Pfam" id="PF00005">
    <property type="entry name" value="ABC_tran"/>
    <property type="match status" value="1"/>
</dbReference>
<evidence type="ECO:0000256" key="1">
    <source>
        <dbReference type="ARBA" id="ARBA00022448"/>
    </source>
</evidence>
<sequence length="301" mass="34060">MNKSFVLSDAGIAAQHLTVTYANHKGIQDISFEVQPGHVLGYLGPNGAGKSTTIRALMGFVQAQQGHCTIGGLDCFQARAAIMAHLGYIPGEIHFPAGMRCDDFLAYQLALRKVRSTDRMQQLMRRFELDGHRKIRQLSKGMKQKLGIICAFMHDPDIYILDEPTSGLDPLMQNVFIDLILEEKKRGKTILMSSHLIEEVEKTSDEVVFIREGKLVGHETMTDLAKKRQRIYQVYTPDYEILLASSFPIQSQLENGVEMKVSMDRLDEWITLLATIHVEGLNVRQESLEDLFLPYYEEGRS</sequence>
<protein>
    <submittedName>
        <fullName evidence="5">ABC transporter ATP-binding protein</fullName>
    </submittedName>
</protein>
<dbReference type="AlphaFoldDB" id="A0A9D1L0U0"/>
<evidence type="ECO:0000313" key="5">
    <source>
        <dbReference type="EMBL" id="HIU13242.1"/>
    </source>
</evidence>
<dbReference type="SMART" id="SM00382">
    <property type="entry name" value="AAA"/>
    <property type="match status" value="1"/>
</dbReference>
<keyword evidence="3 5" id="KW-0067">ATP-binding</keyword>
<dbReference type="EMBL" id="DVMJ01000033">
    <property type="protein sequence ID" value="HIU13242.1"/>
    <property type="molecule type" value="Genomic_DNA"/>
</dbReference>
<feature type="domain" description="ABC transporter" evidence="4">
    <location>
        <begin position="12"/>
        <end position="237"/>
    </location>
</feature>
<dbReference type="InterPro" id="IPR003439">
    <property type="entry name" value="ABC_transporter-like_ATP-bd"/>
</dbReference>
<name>A0A9D1L0U0_9FIRM</name>
<dbReference type="Gene3D" id="3.40.50.300">
    <property type="entry name" value="P-loop containing nucleotide triphosphate hydrolases"/>
    <property type="match status" value="1"/>
</dbReference>